<comment type="caution">
    <text evidence="5">The sequence shown here is derived from an EMBL/GenBank/DDBJ whole genome shotgun (WGS) entry which is preliminary data.</text>
</comment>
<accession>A0AAV9NSZ8</accession>
<dbReference type="Proteomes" id="UP001358417">
    <property type="component" value="Unassembled WGS sequence"/>
</dbReference>
<evidence type="ECO:0000256" key="3">
    <source>
        <dbReference type="SAM" id="SignalP"/>
    </source>
</evidence>
<keyword evidence="2" id="KW-0378">Hydrolase</keyword>
<dbReference type="PANTHER" id="PTHR43918">
    <property type="entry name" value="ACETYLCHOLINESTERASE"/>
    <property type="match status" value="1"/>
</dbReference>
<dbReference type="InterPro" id="IPR029058">
    <property type="entry name" value="AB_hydrolase_fold"/>
</dbReference>
<keyword evidence="6" id="KW-1185">Reference proteome</keyword>
<dbReference type="Gene3D" id="3.40.50.1820">
    <property type="entry name" value="alpha/beta hydrolase"/>
    <property type="match status" value="2"/>
</dbReference>
<organism evidence="5 6">
    <name type="scientific">Exophiala bonariae</name>
    <dbReference type="NCBI Taxonomy" id="1690606"/>
    <lineage>
        <taxon>Eukaryota</taxon>
        <taxon>Fungi</taxon>
        <taxon>Dikarya</taxon>
        <taxon>Ascomycota</taxon>
        <taxon>Pezizomycotina</taxon>
        <taxon>Eurotiomycetes</taxon>
        <taxon>Chaetothyriomycetidae</taxon>
        <taxon>Chaetothyriales</taxon>
        <taxon>Herpotrichiellaceae</taxon>
        <taxon>Exophiala</taxon>
    </lineage>
</organism>
<evidence type="ECO:0000313" key="5">
    <source>
        <dbReference type="EMBL" id="KAK5065409.1"/>
    </source>
</evidence>
<dbReference type="EMBL" id="JAVRRD010000001">
    <property type="protein sequence ID" value="KAK5065409.1"/>
    <property type="molecule type" value="Genomic_DNA"/>
</dbReference>
<dbReference type="PANTHER" id="PTHR43918:SF4">
    <property type="entry name" value="CARBOXYLIC ESTER HYDROLASE"/>
    <property type="match status" value="1"/>
</dbReference>
<evidence type="ECO:0000256" key="2">
    <source>
        <dbReference type="ARBA" id="ARBA00022801"/>
    </source>
</evidence>
<feature type="chain" id="PRO_5043945225" description="Carboxylesterase type B domain-containing protein" evidence="3">
    <location>
        <begin position="18"/>
        <end position="446"/>
    </location>
</feature>
<dbReference type="InterPro" id="IPR002018">
    <property type="entry name" value="CarbesteraseB"/>
</dbReference>
<reference evidence="5 6" key="1">
    <citation type="submission" date="2023-08" db="EMBL/GenBank/DDBJ databases">
        <title>Black Yeasts Isolated from many extreme environments.</title>
        <authorList>
            <person name="Coleine C."/>
            <person name="Stajich J.E."/>
            <person name="Selbmann L."/>
        </authorList>
    </citation>
    <scope>NUCLEOTIDE SEQUENCE [LARGE SCALE GENOMIC DNA]</scope>
    <source>
        <strain evidence="5 6">CCFEE 5792</strain>
    </source>
</reference>
<feature type="signal peptide" evidence="3">
    <location>
        <begin position="1"/>
        <end position="17"/>
    </location>
</feature>
<sequence length="446" mass="47760">MLSHLFLAALFGAEIIASTTLTAPTATIDSGVVIGIATSLIGSKVIVDKFLGIPFAASPTRFAPPASPTSWPWPYEATQFGPACIQQFNYPEESRNLTIYLENTPPPPAGERFLDQRFALAWVQRNIEAFNGDPEKVTIFGESAGAGSVDTLLTAFPNNPPFRAGIMQSGQASFNINPTNEPTSWLALSAILNCTSYASNLTCLRSIPASALKSTIEHMALPWPAVNDNVTSPRYSEAARVNRSVANVPILTGTNGNEATILTVGETNVTAFIENWVPQQMIQSVLAVYTANDPDSIANFFTDYAFHCPAAIVANDSQAAGFQTWRYFFNASFANTQVLPNLKAYHGAEIDLVFGTYPKQDSTEDEERLSQSMQSAWAAFAKNPNRGPGWNEVPDVAVLGPGVGIYGDGTGDLRKIVHAGSLDGGCGLFRKLFEAIGVAAAGYTGE</sequence>
<feature type="domain" description="Carboxylesterase type B" evidence="4">
    <location>
        <begin position="24"/>
        <end position="93"/>
    </location>
</feature>
<gene>
    <name evidence="5" type="ORF">LTR84_001247</name>
</gene>
<feature type="domain" description="Carboxylesterase type B" evidence="4">
    <location>
        <begin position="113"/>
        <end position="386"/>
    </location>
</feature>
<dbReference type="GeneID" id="89969469"/>
<dbReference type="GO" id="GO:0052689">
    <property type="term" value="F:carboxylic ester hydrolase activity"/>
    <property type="evidence" value="ECO:0007669"/>
    <property type="project" value="TreeGrafter"/>
</dbReference>
<comment type="similarity">
    <text evidence="1">Belongs to the type-B carboxylesterase/lipase family.</text>
</comment>
<dbReference type="Pfam" id="PF00135">
    <property type="entry name" value="COesterase"/>
    <property type="match status" value="2"/>
</dbReference>
<protein>
    <recommendedName>
        <fullName evidence="4">Carboxylesterase type B domain-containing protein</fullName>
    </recommendedName>
</protein>
<evidence type="ECO:0000259" key="4">
    <source>
        <dbReference type="Pfam" id="PF00135"/>
    </source>
</evidence>
<proteinExistence type="inferred from homology"/>
<evidence type="ECO:0000256" key="1">
    <source>
        <dbReference type="ARBA" id="ARBA00005964"/>
    </source>
</evidence>
<dbReference type="InterPro" id="IPR050654">
    <property type="entry name" value="AChE-related_enzymes"/>
</dbReference>
<keyword evidence="3" id="KW-0732">Signal</keyword>
<evidence type="ECO:0000313" key="6">
    <source>
        <dbReference type="Proteomes" id="UP001358417"/>
    </source>
</evidence>
<name>A0AAV9NSZ8_9EURO</name>
<dbReference type="RefSeq" id="XP_064712733.1">
    <property type="nucleotide sequence ID" value="XM_064844873.1"/>
</dbReference>
<dbReference type="AlphaFoldDB" id="A0AAV9NSZ8"/>
<dbReference type="SUPFAM" id="SSF53474">
    <property type="entry name" value="alpha/beta-Hydrolases"/>
    <property type="match status" value="1"/>
</dbReference>